<reference evidence="2 3" key="1">
    <citation type="journal article" date="2014" name="Agronomy (Basel)">
        <title>A Draft Genome Sequence for Ensete ventricosum, the Drought-Tolerant Tree Against Hunger.</title>
        <authorList>
            <person name="Harrison J."/>
            <person name="Moore K.A."/>
            <person name="Paszkiewicz K."/>
            <person name="Jones T."/>
            <person name="Grant M."/>
            <person name="Ambacheew D."/>
            <person name="Muzemil S."/>
            <person name="Studholme D.J."/>
        </authorList>
    </citation>
    <scope>NUCLEOTIDE SEQUENCE [LARGE SCALE GENOMIC DNA]</scope>
</reference>
<dbReference type="EMBL" id="AMZH03016966">
    <property type="protein sequence ID" value="RRT43690.1"/>
    <property type="molecule type" value="Genomic_DNA"/>
</dbReference>
<dbReference type="AlphaFoldDB" id="A0A426XWF6"/>
<comment type="caution">
    <text evidence="2">The sequence shown here is derived from an EMBL/GenBank/DDBJ whole genome shotgun (WGS) entry which is preliminary data.</text>
</comment>
<protein>
    <submittedName>
        <fullName evidence="2">Uncharacterized protein</fullName>
    </submittedName>
</protein>
<keyword evidence="1" id="KW-1133">Transmembrane helix</keyword>
<name>A0A426XWF6_ENSVE</name>
<dbReference type="Proteomes" id="UP000287651">
    <property type="component" value="Unassembled WGS sequence"/>
</dbReference>
<evidence type="ECO:0000313" key="3">
    <source>
        <dbReference type="Proteomes" id="UP000287651"/>
    </source>
</evidence>
<sequence length="105" mass="12272">MQLHFLASLMSLKLRAPASSFHLRRIGQRYTKAREDVAISVLVMQLVLTALSYRMASEVTYYGRMMRRSWMGLRRFLVLLPLISASVSSLSWATERARWSRHLRQ</sequence>
<evidence type="ECO:0000256" key="1">
    <source>
        <dbReference type="SAM" id="Phobius"/>
    </source>
</evidence>
<organism evidence="2 3">
    <name type="scientific">Ensete ventricosum</name>
    <name type="common">Abyssinian banana</name>
    <name type="synonym">Musa ensete</name>
    <dbReference type="NCBI Taxonomy" id="4639"/>
    <lineage>
        <taxon>Eukaryota</taxon>
        <taxon>Viridiplantae</taxon>
        <taxon>Streptophyta</taxon>
        <taxon>Embryophyta</taxon>
        <taxon>Tracheophyta</taxon>
        <taxon>Spermatophyta</taxon>
        <taxon>Magnoliopsida</taxon>
        <taxon>Liliopsida</taxon>
        <taxon>Zingiberales</taxon>
        <taxon>Musaceae</taxon>
        <taxon>Ensete</taxon>
    </lineage>
</organism>
<accession>A0A426XWF6</accession>
<keyword evidence="1" id="KW-0472">Membrane</keyword>
<evidence type="ECO:0000313" key="2">
    <source>
        <dbReference type="EMBL" id="RRT43690.1"/>
    </source>
</evidence>
<feature type="transmembrane region" description="Helical" evidence="1">
    <location>
        <begin position="37"/>
        <end position="56"/>
    </location>
</feature>
<proteinExistence type="predicted"/>
<feature type="transmembrane region" description="Helical" evidence="1">
    <location>
        <begin position="76"/>
        <end position="94"/>
    </location>
</feature>
<gene>
    <name evidence="2" type="ORF">B296_00042585</name>
</gene>
<keyword evidence="1" id="KW-0812">Transmembrane</keyword>